<dbReference type="Pfam" id="PF04397">
    <property type="entry name" value="LytTR"/>
    <property type="match status" value="1"/>
</dbReference>
<evidence type="ECO:0000256" key="1">
    <source>
        <dbReference type="PROSITE-ProRule" id="PRU00169"/>
    </source>
</evidence>
<dbReference type="PANTHER" id="PTHR37299:SF1">
    <property type="entry name" value="STAGE 0 SPORULATION PROTEIN A HOMOLOG"/>
    <property type="match status" value="1"/>
</dbReference>
<dbReference type="SUPFAM" id="SSF52172">
    <property type="entry name" value="CheY-like"/>
    <property type="match status" value="1"/>
</dbReference>
<dbReference type="Gene3D" id="3.40.50.2300">
    <property type="match status" value="1"/>
</dbReference>
<dbReference type="PANTHER" id="PTHR37299">
    <property type="entry name" value="TRANSCRIPTIONAL REGULATOR-RELATED"/>
    <property type="match status" value="1"/>
</dbReference>
<dbReference type="Gene3D" id="2.40.50.1020">
    <property type="entry name" value="LytTr DNA-binding domain"/>
    <property type="match status" value="1"/>
</dbReference>
<dbReference type="SMART" id="SM00448">
    <property type="entry name" value="REC"/>
    <property type="match status" value="1"/>
</dbReference>
<evidence type="ECO:0000259" key="3">
    <source>
        <dbReference type="PROSITE" id="PS50930"/>
    </source>
</evidence>
<accession>A0A841JMX1</accession>
<reference evidence="4 5" key="1">
    <citation type="submission" date="2020-08" db="EMBL/GenBank/DDBJ databases">
        <title>Genomic Encyclopedia of Type Strains, Phase IV (KMG-V): Genome sequencing to study the core and pangenomes of soil and plant-associated prokaryotes.</title>
        <authorList>
            <person name="Whitman W."/>
        </authorList>
    </citation>
    <scope>NUCLEOTIDE SEQUENCE [LARGE SCALE GENOMIC DNA]</scope>
    <source>
        <strain evidence="4 5">MP601</strain>
    </source>
</reference>
<feature type="modified residue" description="4-aspartylphosphate" evidence="1">
    <location>
        <position position="54"/>
    </location>
</feature>
<dbReference type="RefSeq" id="WP_183588412.1">
    <property type="nucleotide sequence ID" value="NZ_JACHCA010000008.1"/>
</dbReference>
<sequence>MRRALIIDDEPLARMVVKEYLQNFSEIELMQECGDGFEGLKAIQQYQPDLIFLDVQMPKINGFEMLELVEQPPAVIFTTAFDEYAIKAFEAHAVDYLLKPFNKDRFNKAVEKFLATAPEKHAPKQTEELLETAATQSPAQNERIVVKTGTKVKIIPVADVEYLQADDDYVSVFTKEGSYLKNKTMNFFEKTLDARQFVRVHRSYIIAIQQITRIDPYEKDAHLAILKSGAKIPVSKTGYVKLKQVLGI</sequence>
<organism evidence="4 5">
    <name type="scientific">Mucilaginibacter lappiensis</name>
    <dbReference type="NCBI Taxonomy" id="354630"/>
    <lineage>
        <taxon>Bacteria</taxon>
        <taxon>Pseudomonadati</taxon>
        <taxon>Bacteroidota</taxon>
        <taxon>Sphingobacteriia</taxon>
        <taxon>Sphingobacteriales</taxon>
        <taxon>Sphingobacteriaceae</taxon>
        <taxon>Mucilaginibacter</taxon>
    </lineage>
</organism>
<protein>
    <submittedName>
        <fullName evidence="4">Two-component system LytT family response regulator</fullName>
    </submittedName>
</protein>
<gene>
    <name evidence="4" type="ORF">HDF22_003386</name>
</gene>
<dbReference type="GO" id="GO:0003677">
    <property type="term" value="F:DNA binding"/>
    <property type="evidence" value="ECO:0007669"/>
    <property type="project" value="InterPro"/>
</dbReference>
<dbReference type="SMART" id="SM00850">
    <property type="entry name" value="LytTR"/>
    <property type="match status" value="1"/>
</dbReference>
<dbReference type="InterPro" id="IPR007492">
    <property type="entry name" value="LytTR_DNA-bd_dom"/>
</dbReference>
<dbReference type="Proteomes" id="UP000548326">
    <property type="component" value="Unassembled WGS sequence"/>
</dbReference>
<proteinExistence type="predicted"/>
<name>A0A841JMX1_9SPHI</name>
<dbReference type="Pfam" id="PF00072">
    <property type="entry name" value="Response_reg"/>
    <property type="match status" value="1"/>
</dbReference>
<dbReference type="PROSITE" id="PS50110">
    <property type="entry name" value="RESPONSE_REGULATORY"/>
    <property type="match status" value="1"/>
</dbReference>
<evidence type="ECO:0000313" key="4">
    <source>
        <dbReference type="EMBL" id="MBB6129261.1"/>
    </source>
</evidence>
<dbReference type="EMBL" id="JACHCA010000008">
    <property type="protein sequence ID" value="MBB6129261.1"/>
    <property type="molecule type" value="Genomic_DNA"/>
</dbReference>
<dbReference type="GO" id="GO:0000156">
    <property type="term" value="F:phosphorelay response regulator activity"/>
    <property type="evidence" value="ECO:0007669"/>
    <property type="project" value="InterPro"/>
</dbReference>
<dbReference type="InterPro" id="IPR046947">
    <property type="entry name" value="LytR-like"/>
</dbReference>
<dbReference type="InterPro" id="IPR011006">
    <property type="entry name" value="CheY-like_superfamily"/>
</dbReference>
<dbReference type="PROSITE" id="PS50930">
    <property type="entry name" value="HTH_LYTTR"/>
    <property type="match status" value="1"/>
</dbReference>
<feature type="domain" description="Response regulatory" evidence="2">
    <location>
        <begin position="3"/>
        <end position="114"/>
    </location>
</feature>
<comment type="caution">
    <text evidence="4">The sequence shown here is derived from an EMBL/GenBank/DDBJ whole genome shotgun (WGS) entry which is preliminary data.</text>
</comment>
<dbReference type="InterPro" id="IPR001789">
    <property type="entry name" value="Sig_transdc_resp-reg_receiver"/>
</dbReference>
<dbReference type="AlphaFoldDB" id="A0A841JMX1"/>
<feature type="domain" description="HTH LytTR-type" evidence="3">
    <location>
        <begin position="144"/>
        <end position="248"/>
    </location>
</feature>
<keyword evidence="1" id="KW-0597">Phosphoprotein</keyword>
<evidence type="ECO:0000313" key="5">
    <source>
        <dbReference type="Proteomes" id="UP000548326"/>
    </source>
</evidence>
<evidence type="ECO:0000259" key="2">
    <source>
        <dbReference type="PROSITE" id="PS50110"/>
    </source>
</evidence>
<dbReference type="FunFam" id="3.40.50.2300:FF:000051">
    <property type="entry name" value="Two-component response regulator yehT"/>
    <property type="match status" value="1"/>
</dbReference>